<organism evidence="7 8">
    <name type="scientific">Enterobacter hormaechei</name>
    <dbReference type="NCBI Taxonomy" id="158836"/>
    <lineage>
        <taxon>Bacteria</taxon>
        <taxon>Pseudomonadati</taxon>
        <taxon>Pseudomonadota</taxon>
        <taxon>Gammaproteobacteria</taxon>
        <taxon>Enterobacterales</taxon>
        <taxon>Enterobacteriaceae</taxon>
        <taxon>Enterobacter</taxon>
        <taxon>Enterobacter cloacae complex</taxon>
    </lineage>
</organism>
<dbReference type="InterPro" id="IPR020846">
    <property type="entry name" value="MFS_dom"/>
</dbReference>
<dbReference type="AlphaFoldDB" id="A0A9X7L451"/>
<dbReference type="PROSITE" id="PS50850">
    <property type="entry name" value="MFS"/>
    <property type="match status" value="1"/>
</dbReference>
<keyword evidence="2 5" id="KW-0812">Transmembrane</keyword>
<evidence type="ECO:0000259" key="6">
    <source>
        <dbReference type="PROSITE" id="PS50850"/>
    </source>
</evidence>
<keyword evidence="4 5" id="KW-0472">Membrane</keyword>
<dbReference type="Proteomes" id="UP000246375">
    <property type="component" value="Unassembled WGS sequence"/>
</dbReference>
<reference evidence="7 8" key="1">
    <citation type="submission" date="2018-05" db="EMBL/GenBank/DDBJ databases">
        <title>Evaluation of testing and processing parameters for the GenePOC Carba assay.</title>
        <authorList>
            <person name="Walsh T.R."/>
        </authorList>
    </citation>
    <scope>NUCLEOTIDE SEQUENCE [LARGE SCALE GENOMIC DNA]</scope>
    <source>
        <strain evidence="7 8">PECIMP</strain>
    </source>
</reference>
<dbReference type="Gene3D" id="1.20.1250.20">
    <property type="entry name" value="MFS general substrate transporter like domains"/>
    <property type="match status" value="1"/>
</dbReference>
<keyword evidence="3 5" id="KW-1133">Transmembrane helix</keyword>
<evidence type="ECO:0000256" key="4">
    <source>
        <dbReference type="ARBA" id="ARBA00023136"/>
    </source>
</evidence>
<dbReference type="GO" id="GO:0022857">
    <property type="term" value="F:transmembrane transporter activity"/>
    <property type="evidence" value="ECO:0007669"/>
    <property type="project" value="InterPro"/>
</dbReference>
<sequence length="104" mass="10589">AVGLAAVMHLDTPLAVIAAMSFSTFMWGTGAPNIFALLAKATHPRVSATAGGIFNGLGNFAGALSPAVMGALIAFTHSMDSGLIFLAVMAAVGCVLLLPLLRRY</sequence>
<protein>
    <submittedName>
        <fullName evidence="7">MFS transporter</fullName>
    </submittedName>
</protein>
<dbReference type="InterPro" id="IPR036259">
    <property type="entry name" value="MFS_trans_sf"/>
</dbReference>
<dbReference type="SUPFAM" id="SSF103473">
    <property type="entry name" value="MFS general substrate transporter"/>
    <property type="match status" value="1"/>
</dbReference>
<evidence type="ECO:0000313" key="7">
    <source>
        <dbReference type="EMBL" id="PXB42329.1"/>
    </source>
</evidence>
<comment type="caution">
    <text evidence="7">The sequence shown here is derived from an EMBL/GenBank/DDBJ whole genome shotgun (WGS) entry which is preliminary data.</text>
</comment>
<feature type="transmembrane region" description="Helical" evidence="5">
    <location>
        <begin position="14"/>
        <end position="38"/>
    </location>
</feature>
<feature type="domain" description="Major facilitator superfamily (MFS) profile" evidence="6">
    <location>
        <begin position="1"/>
        <end position="104"/>
    </location>
</feature>
<evidence type="ECO:0000313" key="8">
    <source>
        <dbReference type="Proteomes" id="UP000246375"/>
    </source>
</evidence>
<evidence type="ECO:0000256" key="2">
    <source>
        <dbReference type="ARBA" id="ARBA00022692"/>
    </source>
</evidence>
<keyword evidence="1" id="KW-1003">Cell membrane</keyword>
<dbReference type="EMBL" id="QHMI01000003">
    <property type="protein sequence ID" value="PXB42329.1"/>
    <property type="molecule type" value="Genomic_DNA"/>
</dbReference>
<feature type="non-terminal residue" evidence="7">
    <location>
        <position position="1"/>
    </location>
</feature>
<feature type="transmembrane region" description="Helical" evidence="5">
    <location>
        <begin position="81"/>
        <end position="101"/>
    </location>
</feature>
<name>A0A9X7L451_9ENTR</name>
<evidence type="ECO:0000256" key="5">
    <source>
        <dbReference type="SAM" id="Phobius"/>
    </source>
</evidence>
<proteinExistence type="predicted"/>
<evidence type="ECO:0000256" key="1">
    <source>
        <dbReference type="ARBA" id="ARBA00022475"/>
    </source>
</evidence>
<accession>A0A9X7L451</accession>
<evidence type="ECO:0000256" key="3">
    <source>
        <dbReference type="ARBA" id="ARBA00022989"/>
    </source>
</evidence>
<feature type="transmembrane region" description="Helical" evidence="5">
    <location>
        <begin position="50"/>
        <end position="75"/>
    </location>
</feature>
<gene>
    <name evidence="7" type="ORF">DL189_04365</name>
</gene>